<dbReference type="Proteomes" id="UP000199595">
    <property type="component" value="Unassembled WGS sequence"/>
</dbReference>
<protein>
    <recommendedName>
        <fullName evidence="2">Curli production assembly/transport component CsgE</fullName>
    </recommendedName>
</protein>
<evidence type="ECO:0000256" key="3">
    <source>
        <dbReference type="ARBA" id="ARBA00022729"/>
    </source>
</evidence>
<evidence type="ECO:0000256" key="2">
    <source>
        <dbReference type="ARBA" id="ARBA00014024"/>
    </source>
</evidence>
<name>A0A1H3GNA6_9FLAO</name>
<sequence>MNISIRNIVFLMFLMSTFLVNSQNVEAKLVTKTVDNFVDIKGIATNLEATYNDELNYLLFSLKKGITGNYSRNSQEGKFSLNPNEEKELSSLSLNIQKGEECKVYLFVRKNKELISKDSTIIYSAEKLEEKAYVEESEIEIKGLVIEDVKTKPGKDFYDYFYQKYLTSGAQYPFIVNITEKPSIGTSSKITITVDDRVIFEFMSRPSDEYIEMAATQALSRIRGYSTQRKLLYKNKKI</sequence>
<evidence type="ECO:0000256" key="1">
    <source>
        <dbReference type="ARBA" id="ARBA00003989"/>
    </source>
</evidence>
<dbReference type="EMBL" id="FNNJ01000015">
    <property type="protein sequence ID" value="SDY04597.1"/>
    <property type="molecule type" value="Genomic_DNA"/>
</dbReference>
<evidence type="ECO:0000313" key="6">
    <source>
        <dbReference type="Proteomes" id="UP000199595"/>
    </source>
</evidence>
<organism evidence="5 6">
    <name type="scientific">Lutibacter oricola</name>
    <dbReference type="NCBI Taxonomy" id="762486"/>
    <lineage>
        <taxon>Bacteria</taxon>
        <taxon>Pseudomonadati</taxon>
        <taxon>Bacteroidota</taxon>
        <taxon>Flavobacteriia</taxon>
        <taxon>Flavobacteriales</taxon>
        <taxon>Flavobacteriaceae</taxon>
        <taxon>Lutibacter</taxon>
    </lineage>
</organism>
<dbReference type="Gene3D" id="2.60.40.2420">
    <property type="match status" value="1"/>
</dbReference>
<dbReference type="InterPro" id="IPR053722">
    <property type="entry name" value="Curli_assembly_CsgC/AgfC"/>
</dbReference>
<feature type="chain" id="PRO_5011541445" description="Curli production assembly/transport component CsgE" evidence="4">
    <location>
        <begin position="23"/>
        <end position="238"/>
    </location>
</feature>
<dbReference type="Pfam" id="PF10627">
    <property type="entry name" value="CsgE"/>
    <property type="match status" value="1"/>
</dbReference>
<keyword evidence="6" id="KW-1185">Reference proteome</keyword>
<comment type="function">
    <text evidence="1">May be involved in the biogenesis of curli organelles.</text>
</comment>
<dbReference type="AlphaFoldDB" id="A0A1H3GNA6"/>
<accession>A0A1H3GNA6</accession>
<proteinExistence type="predicted"/>
<evidence type="ECO:0000313" key="5">
    <source>
        <dbReference type="EMBL" id="SDY04597.1"/>
    </source>
</evidence>
<reference evidence="5 6" key="1">
    <citation type="submission" date="2016-10" db="EMBL/GenBank/DDBJ databases">
        <authorList>
            <person name="de Groot N.N."/>
        </authorList>
    </citation>
    <scope>NUCLEOTIDE SEQUENCE [LARGE SCALE GENOMIC DNA]</scope>
    <source>
        <strain evidence="5 6">DSM 24956</strain>
    </source>
</reference>
<gene>
    <name evidence="5" type="ORF">SAMN05444411_11512</name>
</gene>
<keyword evidence="3 4" id="KW-0732">Signal</keyword>
<feature type="signal peptide" evidence="4">
    <location>
        <begin position="1"/>
        <end position="22"/>
    </location>
</feature>
<dbReference type="InterPro" id="IPR018900">
    <property type="entry name" value="Curli_CsgE"/>
</dbReference>
<dbReference type="STRING" id="762486.SAMN05444411_11512"/>
<evidence type="ECO:0000256" key="4">
    <source>
        <dbReference type="SAM" id="SignalP"/>
    </source>
</evidence>